<reference evidence="1" key="1">
    <citation type="journal article" date="2020" name="BMC Genomics">
        <title>Correction to: Identification and distribution of gene clusters required for synthesis of sphingolipid metabolism inhibitors in diverse species of the filamentous fungus Fusarium.</title>
        <authorList>
            <person name="Kim H.S."/>
            <person name="Lohmar J.M."/>
            <person name="Busman M."/>
            <person name="Brown D.W."/>
            <person name="Naumann T.A."/>
            <person name="Divon H.H."/>
            <person name="Lysoe E."/>
            <person name="Uhlig S."/>
            <person name="Proctor R.H."/>
        </authorList>
    </citation>
    <scope>NUCLEOTIDE SEQUENCE</scope>
    <source>
        <strain evidence="1">NRRL 22465</strain>
    </source>
</reference>
<evidence type="ECO:0000313" key="2">
    <source>
        <dbReference type="Proteomes" id="UP000635477"/>
    </source>
</evidence>
<dbReference type="AlphaFoldDB" id="A0A8H4UPP9"/>
<keyword evidence="2" id="KW-1185">Reference proteome</keyword>
<proteinExistence type="predicted"/>
<organism evidence="1 2">
    <name type="scientific">Fusarium zealandicum</name>
    <dbReference type="NCBI Taxonomy" id="1053134"/>
    <lineage>
        <taxon>Eukaryota</taxon>
        <taxon>Fungi</taxon>
        <taxon>Dikarya</taxon>
        <taxon>Ascomycota</taxon>
        <taxon>Pezizomycotina</taxon>
        <taxon>Sordariomycetes</taxon>
        <taxon>Hypocreomycetidae</taxon>
        <taxon>Hypocreales</taxon>
        <taxon>Nectriaceae</taxon>
        <taxon>Fusarium</taxon>
        <taxon>Fusarium staphyleae species complex</taxon>
    </lineage>
</organism>
<reference evidence="1" key="2">
    <citation type="submission" date="2020-05" db="EMBL/GenBank/DDBJ databases">
        <authorList>
            <person name="Kim H.-S."/>
            <person name="Proctor R.H."/>
            <person name="Brown D.W."/>
        </authorList>
    </citation>
    <scope>NUCLEOTIDE SEQUENCE</scope>
    <source>
        <strain evidence="1">NRRL 22465</strain>
    </source>
</reference>
<dbReference type="Proteomes" id="UP000635477">
    <property type="component" value="Unassembled WGS sequence"/>
</dbReference>
<name>A0A8H4UPP9_9HYPO</name>
<protein>
    <submittedName>
        <fullName evidence="1">Uncharacterized protein</fullName>
    </submittedName>
</protein>
<comment type="caution">
    <text evidence="1">The sequence shown here is derived from an EMBL/GenBank/DDBJ whole genome shotgun (WGS) entry which is preliminary data.</text>
</comment>
<gene>
    <name evidence="1" type="ORF">FZEAL_2956</name>
</gene>
<dbReference type="EMBL" id="JABEYC010000180">
    <property type="protein sequence ID" value="KAF4981187.1"/>
    <property type="molecule type" value="Genomic_DNA"/>
</dbReference>
<sequence>MLTGQPRLQFLLGHGLPSGETCASARWRRLETALGDLYPWLPPGVRFSGASFLRSSFSVKMPQKRWTPLDGGLLLTPDHEAILGCVGDIGRGSAKQRLPRYALVVLISSCVDDDADLEKPQYPAWCGIQQASADKLGERSNTAHVRRDVALRLSLAESYLKSRGQRAADATSSSSERATSRCKLRDGLKFGGRGRIRPASSSPAQHLYVKGPQAQKPMYCTGWLLAALLSAHCKGSQRGRDIGFENGVP</sequence>
<accession>A0A8H4UPP9</accession>
<evidence type="ECO:0000313" key="1">
    <source>
        <dbReference type="EMBL" id="KAF4981187.1"/>
    </source>
</evidence>